<feature type="compositionally biased region" description="Polar residues" evidence="1">
    <location>
        <begin position="1"/>
        <end position="19"/>
    </location>
</feature>
<dbReference type="Gene3D" id="1.10.3210.10">
    <property type="entry name" value="Hypothetical protein af1432"/>
    <property type="match status" value="1"/>
</dbReference>
<dbReference type="Proteomes" id="UP000235777">
    <property type="component" value="Unassembled WGS sequence"/>
</dbReference>
<dbReference type="PANTHER" id="PTHR33525:SF4">
    <property type="entry name" value="CYCLIC DI-GMP PHOSPHODIESTERASE CDGJ"/>
    <property type="match status" value="1"/>
</dbReference>
<dbReference type="Gene3D" id="3.20.20.450">
    <property type="entry name" value="EAL domain"/>
    <property type="match status" value="1"/>
</dbReference>
<dbReference type="InterPro" id="IPR052340">
    <property type="entry name" value="RNase_Y/CdgJ"/>
</dbReference>
<dbReference type="InterPro" id="IPR014408">
    <property type="entry name" value="dGMP_Pdiesterase_EAL/HD-GYP"/>
</dbReference>
<sequence length="452" mass="48755">MGITNDTGVSLQAGGQSPLAQGHPQILHPARQPLVDADGLLHGFELIAREPSRVGETALDDEGERKPHAEADAAAAQTLAMLGASGVRAALGAHRGYLNVNRALLLSDAFARISPDRFFLELPPDIEADTELVARLVSLHAKRHRFVLDHVTQPTATFAKLLPYAYAIKVEVDRTDPELLAKLSGALKSAGKILIALGVESQETFERAKAAHFDLFQGYFFARGHKQATRRASAPRQALLNLLRLLTADPTVTQLEAELKLNPVLVMHLMRLANSGEASIGRKVETLRDAITATGTNRIARWTQLLLYADGRKVRLEDDPLVQMAATRARFMEMSVARLAKADRKVVDGAFLTGVFSLVDAVFGGSLEETLEALTLSSHIRAAILHRTGTLGTLLDAIEAFERADWAALDRTSAALAPLSSSELAELATAAAAWASSADQSEEHAGLDHFED</sequence>
<dbReference type="SMART" id="SM00052">
    <property type="entry name" value="EAL"/>
    <property type="match status" value="1"/>
</dbReference>
<dbReference type="OrthoDB" id="9804751at2"/>
<dbReference type="PROSITE" id="PS51833">
    <property type="entry name" value="HDOD"/>
    <property type="match status" value="1"/>
</dbReference>
<organism evidence="3 4">
    <name type="scientific">Trinickia symbiotica</name>
    <dbReference type="NCBI Taxonomy" id="863227"/>
    <lineage>
        <taxon>Bacteria</taxon>
        <taxon>Pseudomonadati</taxon>
        <taxon>Pseudomonadota</taxon>
        <taxon>Betaproteobacteria</taxon>
        <taxon>Burkholderiales</taxon>
        <taxon>Burkholderiaceae</taxon>
        <taxon>Trinickia</taxon>
    </lineage>
</organism>
<name>A0A2N7X1S2_9BURK</name>
<feature type="region of interest" description="Disordered" evidence="1">
    <location>
        <begin position="1"/>
        <end position="24"/>
    </location>
</feature>
<proteinExistence type="predicted"/>
<dbReference type="InterPro" id="IPR013976">
    <property type="entry name" value="HDOD"/>
</dbReference>
<dbReference type="RefSeq" id="WP_018439034.1">
    <property type="nucleotide sequence ID" value="NZ_KB890164.1"/>
</dbReference>
<dbReference type="AlphaFoldDB" id="A0A2N7X1S2"/>
<evidence type="ECO:0000313" key="3">
    <source>
        <dbReference type="EMBL" id="PMS35521.1"/>
    </source>
</evidence>
<keyword evidence="4" id="KW-1185">Reference proteome</keyword>
<comment type="caution">
    <text evidence="3">The sequence shown here is derived from an EMBL/GenBank/DDBJ whole genome shotgun (WGS) entry which is preliminary data.</text>
</comment>
<dbReference type="InterPro" id="IPR001633">
    <property type="entry name" value="EAL_dom"/>
</dbReference>
<accession>A0A2N7X1S2</accession>
<dbReference type="InterPro" id="IPR035919">
    <property type="entry name" value="EAL_sf"/>
</dbReference>
<dbReference type="Pfam" id="PF08668">
    <property type="entry name" value="HDOD"/>
    <property type="match status" value="1"/>
</dbReference>
<dbReference type="STRING" id="863227.GCA_000373005_00525"/>
<evidence type="ECO:0000259" key="2">
    <source>
        <dbReference type="PROSITE" id="PS51833"/>
    </source>
</evidence>
<dbReference type="PANTHER" id="PTHR33525">
    <property type="match status" value="1"/>
</dbReference>
<dbReference type="EMBL" id="PNYC01000010">
    <property type="protein sequence ID" value="PMS35521.1"/>
    <property type="molecule type" value="Genomic_DNA"/>
</dbReference>
<feature type="domain" description="HDOD" evidence="2">
    <location>
        <begin position="232"/>
        <end position="422"/>
    </location>
</feature>
<reference evidence="3 4" key="1">
    <citation type="submission" date="2018-01" db="EMBL/GenBank/DDBJ databases">
        <title>Whole genome analyses suggest that Burkholderia sensu lato contains two further novel genera in the rhizoxinica-symbiotica group Mycetohabitans gen. nov., and Trinickia gen. nov.: implications for the evolution of diazotrophy and nodulation in the Burkholderiaceae.</title>
        <authorList>
            <person name="Estrada-de los Santos P."/>
            <person name="Palmer M."/>
            <person name="Chavez-Ramirez B."/>
            <person name="Beukes C."/>
            <person name="Steenkamp E.T."/>
            <person name="Hirsch A.M."/>
            <person name="Manyaka P."/>
            <person name="Maluk M."/>
            <person name="Lafos M."/>
            <person name="Crook M."/>
            <person name="Gross E."/>
            <person name="Simon M.F."/>
            <person name="Bueno dos Reis Junior F."/>
            <person name="Poole P.S."/>
            <person name="Venter S.N."/>
            <person name="James E.K."/>
        </authorList>
    </citation>
    <scope>NUCLEOTIDE SEQUENCE [LARGE SCALE GENOMIC DNA]</scope>
    <source>
        <strain evidence="3 4">JPY 581</strain>
    </source>
</reference>
<evidence type="ECO:0000256" key="1">
    <source>
        <dbReference type="SAM" id="MobiDB-lite"/>
    </source>
</evidence>
<protein>
    <submittedName>
        <fullName evidence="3">HDOD domain-containing protein</fullName>
    </submittedName>
</protein>
<dbReference type="SUPFAM" id="SSF109604">
    <property type="entry name" value="HD-domain/PDEase-like"/>
    <property type="match status" value="1"/>
</dbReference>
<dbReference type="SUPFAM" id="SSF141868">
    <property type="entry name" value="EAL domain-like"/>
    <property type="match status" value="1"/>
</dbReference>
<gene>
    <name evidence="3" type="ORF">C0Z20_16530</name>
</gene>
<dbReference type="PIRSF" id="PIRSF003180">
    <property type="entry name" value="DiGMPpdiest_YuxH"/>
    <property type="match status" value="1"/>
</dbReference>
<evidence type="ECO:0000313" key="4">
    <source>
        <dbReference type="Proteomes" id="UP000235777"/>
    </source>
</evidence>